<dbReference type="EMBL" id="JADYXP020000003">
    <property type="protein sequence ID" value="KAL0129110.1"/>
    <property type="molecule type" value="Genomic_DNA"/>
</dbReference>
<evidence type="ECO:0000313" key="2">
    <source>
        <dbReference type="Proteomes" id="UP001430953"/>
    </source>
</evidence>
<comment type="caution">
    <text evidence="1">The sequence shown here is derived from an EMBL/GenBank/DDBJ whole genome shotgun (WGS) entry which is preliminary data.</text>
</comment>
<reference evidence="1 2" key="1">
    <citation type="submission" date="2023-03" db="EMBL/GenBank/DDBJ databases">
        <title>High recombination rates correlate with genetic variation in Cardiocondyla obscurior ants.</title>
        <authorList>
            <person name="Errbii M."/>
        </authorList>
    </citation>
    <scope>NUCLEOTIDE SEQUENCE [LARGE SCALE GENOMIC DNA]</scope>
    <source>
        <strain evidence="1">Alpha-2009</strain>
        <tissue evidence="1">Whole body</tissue>
    </source>
</reference>
<keyword evidence="2" id="KW-1185">Reference proteome</keyword>
<name>A0AAW2GMV4_9HYME</name>
<accession>A0AAW2GMV4</accession>
<dbReference type="Proteomes" id="UP001430953">
    <property type="component" value="Unassembled WGS sequence"/>
</dbReference>
<proteinExistence type="predicted"/>
<sequence length="104" mass="11733">MMTTTMASATPTTHLYTREAFLYHPHRTRFPSSTPRRVSPSLPVSLTSSVLLARASLSLSPLLFSLFRFALPLSLFRDFNVDDRYRTAITTAAMATTNTRQEYS</sequence>
<dbReference type="AlphaFoldDB" id="A0AAW2GMV4"/>
<organism evidence="1 2">
    <name type="scientific">Cardiocondyla obscurior</name>
    <dbReference type="NCBI Taxonomy" id="286306"/>
    <lineage>
        <taxon>Eukaryota</taxon>
        <taxon>Metazoa</taxon>
        <taxon>Ecdysozoa</taxon>
        <taxon>Arthropoda</taxon>
        <taxon>Hexapoda</taxon>
        <taxon>Insecta</taxon>
        <taxon>Pterygota</taxon>
        <taxon>Neoptera</taxon>
        <taxon>Endopterygota</taxon>
        <taxon>Hymenoptera</taxon>
        <taxon>Apocrita</taxon>
        <taxon>Aculeata</taxon>
        <taxon>Formicoidea</taxon>
        <taxon>Formicidae</taxon>
        <taxon>Myrmicinae</taxon>
        <taxon>Cardiocondyla</taxon>
    </lineage>
</organism>
<evidence type="ECO:0000313" key="1">
    <source>
        <dbReference type="EMBL" id="KAL0129110.1"/>
    </source>
</evidence>
<gene>
    <name evidence="1" type="ORF">PUN28_004065</name>
</gene>
<protein>
    <submittedName>
        <fullName evidence="1">Uncharacterized protein</fullName>
    </submittedName>
</protein>